<dbReference type="RefSeq" id="WP_129440586.1">
    <property type="nucleotide sequence ID" value="NZ_CP035492.1"/>
</dbReference>
<evidence type="ECO:0000313" key="1">
    <source>
        <dbReference type="EMBL" id="QAY66723.1"/>
    </source>
</evidence>
<accession>A0A4P6EWX7</accession>
<evidence type="ECO:0000313" key="2">
    <source>
        <dbReference type="Proteomes" id="UP000293568"/>
    </source>
</evidence>
<dbReference type="InterPro" id="IPR015017">
    <property type="entry name" value="DUF1904"/>
</dbReference>
<gene>
    <name evidence="1" type="ORF">ET464_10195</name>
</gene>
<dbReference type="Gene3D" id="3.30.429.10">
    <property type="entry name" value="Macrophage Migration Inhibitory Factor"/>
    <property type="match status" value="1"/>
</dbReference>
<proteinExistence type="predicted"/>
<name>A0A4P6EWX7_9BACL</name>
<dbReference type="OrthoDB" id="5587545at2"/>
<dbReference type="AlphaFoldDB" id="A0A4P6EWX7"/>
<dbReference type="Pfam" id="PF08921">
    <property type="entry name" value="DUF1904"/>
    <property type="match status" value="1"/>
</dbReference>
<organism evidence="1 2">
    <name type="scientific">Paenibacillus protaetiae</name>
    <dbReference type="NCBI Taxonomy" id="2509456"/>
    <lineage>
        <taxon>Bacteria</taxon>
        <taxon>Bacillati</taxon>
        <taxon>Bacillota</taxon>
        <taxon>Bacilli</taxon>
        <taxon>Bacillales</taxon>
        <taxon>Paenibacillaceae</taxon>
        <taxon>Paenibacillus</taxon>
    </lineage>
</organism>
<dbReference type="KEGG" id="pprt:ET464_10195"/>
<dbReference type="Proteomes" id="UP000293568">
    <property type="component" value="Chromosome"/>
</dbReference>
<keyword evidence="2" id="KW-1185">Reference proteome</keyword>
<dbReference type="SUPFAM" id="SSF55331">
    <property type="entry name" value="Tautomerase/MIF"/>
    <property type="match status" value="1"/>
</dbReference>
<reference evidence="1 2" key="1">
    <citation type="submission" date="2019-01" db="EMBL/GenBank/DDBJ databases">
        <title>Genome sequencing of strain FW100M-2.</title>
        <authorList>
            <person name="Heo J."/>
            <person name="Kim S.-J."/>
            <person name="Kim J.-S."/>
            <person name="Hong S.-B."/>
            <person name="Kwon S.-W."/>
        </authorList>
    </citation>
    <scope>NUCLEOTIDE SEQUENCE [LARGE SCALE GENOMIC DNA]</scope>
    <source>
        <strain evidence="1 2">FW100M-2</strain>
    </source>
</reference>
<dbReference type="EMBL" id="CP035492">
    <property type="protein sequence ID" value="QAY66723.1"/>
    <property type="molecule type" value="Genomic_DNA"/>
</dbReference>
<sequence length="114" mass="12727">MPHLLFKGIAADKLHAVCEPMAEELAALCQCGTDNFTMEIANCTVVFGAPEQETAYLFVEVAWFERGSDTRNAFAETVTRHLLKLGEADIEVAFRTYREDSYYINGLPYGDPEA</sequence>
<dbReference type="InterPro" id="IPR014347">
    <property type="entry name" value="Tautomerase/MIF_sf"/>
</dbReference>
<protein>
    <submittedName>
        <fullName evidence="1">DUF1904 family protein</fullName>
    </submittedName>
</protein>